<evidence type="ECO:0000313" key="1">
    <source>
        <dbReference type="EMBL" id="KAK2184935.1"/>
    </source>
</evidence>
<organism evidence="1 2">
    <name type="scientific">Ridgeia piscesae</name>
    <name type="common">Tubeworm</name>
    <dbReference type="NCBI Taxonomy" id="27915"/>
    <lineage>
        <taxon>Eukaryota</taxon>
        <taxon>Metazoa</taxon>
        <taxon>Spiralia</taxon>
        <taxon>Lophotrochozoa</taxon>
        <taxon>Annelida</taxon>
        <taxon>Polychaeta</taxon>
        <taxon>Sedentaria</taxon>
        <taxon>Canalipalpata</taxon>
        <taxon>Sabellida</taxon>
        <taxon>Siboglinidae</taxon>
        <taxon>Ridgeia</taxon>
    </lineage>
</organism>
<dbReference type="Proteomes" id="UP001209878">
    <property type="component" value="Unassembled WGS sequence"/>
</dbReference>
<name>A0AAD9NYR7_RIDPI</name>
<reference evidence="1" key="1">
    <citation type="journal article" date="2023" name="Mol. Biol. Evol.">
        <title>Third-Generation Sequencing Reveals the Adaptive Role of the Epigenome in Three Deep-Sea Polychaetes.</title>
        <authorList>
            <person name="Perez M."/>
            <person name="Aroh O."/>
            <person name="Sun Y."/>
            <person name="Lan Y."/>
            <person name="Juniper S.K."/>
            <person name="Young C.R."/>
            <person name="Angers B."/>
            <person name="Qian P.Y."/>
        </authorList>
    </citation>
    <scope>NUCLEOTIDE SEQUENCE</scope>
    <source>
        <strain evidence="1">R07B-5</strain>
    </source>
</reference>
<gene>
    <name evidence="1" type="ORF">NP493_242g01000</name>
</gene>
<proteinExistence type="predicted"/>
<accession>A0AAD9NYR7</accession>
<dbReference type="AlphaFoldDB" id="A0AAD9NYR7"/>
<comment type="caution">
    <text evidence="1">The sequence shown here is derived from an EMBL/GenBank/DDBJ whole genome shotgun (WGS) entry which is preliminary data.</text>
</comment>
<keyword evidence="2" id="KW-1185">Reference proteome</keyword>
<protein>
    <submittedName>
        <fullName evidence="1">Uncharacterized protein</fullName>
    </submittedName>
</protein>
<dbReference type="EMBL" id="JAODUO010000248">
    <property type="protein sequence ID" value="KAK2184935.1"/>
    <property type="molecule type" value="Genomic_DNA"/>
</dbReference>
<evidence type="ECO:0000313" key="2">
    <source>
        <dbReference type="Proteomes" id="UP001209878"/>
    </source>
</evidence>
<sequence length="49" mass="5844">MISVQNKSQLVCFVRPRDRFAARIRGPFLRNLSCRCVQRPRKCDQYTTK</sequence>